<dbReference type="Proteomes" id="UP000308365">
    <property type="component" value="Unassembled WGS sequence"/>
</dbReference>
<reference evidence="2" key="1">
    <citation type="journal article" date="2019" name="IScience">
        <title>Narwhal Genome Reveals Long-Term Low Genetic Diversity despite Current Large Abundance Size.</title>
        <authorList>
            <person name="Westbury M.V."/>
            <person name="Petersen B."/>
            <person name="Garde E."/>
            <person name="Heide-Jorgensen M.P."/>
            <person name="Lorenzen E.D."/>
        </authorList>
    </citation>
    <scope>NUCLEOTIDE SEQUENCE [LARGE SCALE GENOMIC DNA]</scope>
</reference>
<proteinExistence type="predicted"/>
<name>A0A4U1EH50_MONMO</name>
<organism evidence="1 2">
    <name type="scientific">Monodon monoceros</name>
    <name type="common">Narwhal</name>
    <name type="synonym">Ceratodon monodon</name>
    <dbReference type="NCBI Taxonomy" id="40151"/>
    <lineage>
        <taxon>Eukaryota</taxon>
        <taxon>Metazoa</taxon>
        <taxon>Chordata</taxon>
        <taxon>Craniata</taxon>
        <taxon>Vertebrata</taxon>
        <taxon>Euteleostomi</taxon>
        <taxon>Mammalia</taxon>
        <taxon>Eutheria</taxon>
        <taxon>Laurasiatheria</taxon>
        <taxon>Artiodactyla</taxon>
        <taxon>Whippomorpha</taxon>
        <taxon>Cetacea</taxon>
        <taxon>Odontoceti</taxon>
        <taxon>Monodontidae</taxon>
        <taxon>Monodon</taxon>
    </lineage>
</organism>
<sequence length="116" mass="12896">TEILLGIGTEIPTTKKGLSLTKASPENNNITIILLHISERKEILSLDKLEAQLKACNFLLVFAKAKPSVLALCLLILEVETQEPRHSKTATVVFLSCQQYQKIAVLMKVKVNPLRM</sequence>
<dbReference type="EMBL" id="RWIC01001664">
    <property type="protein sequence ID" value="TKC34946.1"/>
    <property type="molecule type" value="Genomic_DNA"/>
</dbReference>
<comment type="caution">
    <text evidence="1">The sequence shown here is derived from an EMBL/GenBank/DDBJ whole genome shotgun (WGS) entry which is preliminary data.</text>
</comment>
<gene>
    <name evidence="1" type="ORF">EI555_009613</name>
</gene>
<protein>
    <submittedName>
        <fullName evidence="1">Uncharacterized protein</fullName>
    </submittedName>
</protein>
<accession>A0A4U1EH50</accession>
<evidence type="ECO:0000313" key="1">
    <source>
        <dbReference type="EMBL" id="TKC34946.1"/>
    </source>
</evidence>
<feature type="non-terminal residue" evidence="1">
    <location>
        <position position="1"/>
    </location>
</feature>
<evidence type="ECO:0000313" key="2">
    <source>
        <dbReference type="Proteomes" id="UP000308365"/>
    </source>
</evidence>
<dbReference type="AlphaFoldDB" id="A0A4U1EH50"/>